<name>A0A5C6TXG1_9SPHN</name>
<dbReference type="InterPro" id="IPR000305">
    <property type="entry name" value="GIY-YIG_endonuc"/>
</dbReference>
<dbReference type="RefSeq" id="WP_147043881.1">
    <property type="nucleotide sequence ID" value="NZ_BAABIR010000001.1"/>
</dbReference>
<dbReference type="InterPro" id="IPR050190">
    <property type="entry name" value="UPF0213_domain"/>
</dbReference>
<comment type="caution">
    <text evidence="4">The sequence shown here is derived from an EMBL/GenBank/DDBJ whole genome shotgun (WGS) entry which is preliminary data.</text>
</comment>
<dbReference type="Gene3D" id="3.40.1440.10">
    <property type="entry name" value="GIY-YIG endonuclease"/>
    <property type="match status" value="1"/>
</dbReference>
<dbReference type="InterPro" id="IPR035901">
    <property type="entry name" value="GIY-YIG_endonuc_sf"/>
</dbReference>
<dbReference type="SUPFAM" id="SSF82771">
    <property type="entry name" value="GIY-YIG endonuclease"/>
    <property type="match status" value="1"/>
</dbReference>
<dbReference type="PANTHER" id="PTHR34477:SF1">
    <property type="entry name" value="UPF0213 PROTEIN YHBQ"/>
    <property type="match status" value="1"/>
</dbReference>
<feature type="compositionally biased region" description="Basic and acidic residues" evidence="2">
    <location>
        <begin position="126"/>
        <end position="137"/>
    </location>
</feature>
<evidence type="ECO:0000313" key="4">
    <source>
        <dbReference type="EMBL" id="TXC64458.1"/>
    </source>
</evidence>
<dbReference type="Proteomes" id="UP000321249">
    <property type="component" value="Unassembled WGS sequence"/>
</dbReference>
<accession>A0A5C6TXG1</accession>
<dbReference type="EMBL" id="VOQQ01000001">
    <property type="protein sequence ID" value="TXC64458.1"/>
    <property type="molecule type" value="Genomic_DNA"/>
</dbReference>
<evidence type="ECO:0000256" key="1">
    <source>
        <dbReference type="ARBA" id="ARBA00007435"/>
    </source>
</evidence>
<evidence type="ECO:0000259" key="3">
    <source>
        <dbReference type="PROSITE" id="PS50164"/>
    </source>
</evidence>
<keyword evidence="5" id="KW-1185">Reference proteome</keyword>
<dbReference type="CDD" id="cd10456">
    <property type="entry name" value="GIY-YIG_UPF0213"/>
    <property type="match status" value="1"/>
</dbReference>
<evidence type="ECO:0000313" key="5">
    <source>
        <dbReference type="Proteomes" id="UP000321249"/>
    </source>
</evidence>
<comment type="similarity">
    <text evidence="1">Belongs to the UPF0213 family.</text>
</comment>
<dbReference type="PROSITE" id="PS50164">
    <property type="entry name" value="GIY_YIG"/>
    <property type="match status" value="1"/>
</dbReference>
<gene>
    <name evidence="4" type="ORF">FRZ32_12830</name>
</gene>
<reference evidence="4 5" key="1">
    <citation type="journal article" date="2015" name="J. Microbiol.">
        <title>Sphingosinicella ginsenosidimutans sp. nov., with ginsenoside converting activity.</title>
        <authorList>
            <person name="Kim J.K."/>
            <person name="Kang M.S."/>
            <person name="Park S.C."/>
            <person name="Kim K.M."/>
            <person name="Choi K."/>
            <person name="Yoon M.H."/>
            <person name="Im W.T."/>
        </authorList>
    </citation>
    <scope>NUCLEOTIDE SEQUENCE [LARGE SCALE GENOMIC DNA]</scope>
    <source>
        <strain evidence="4 5">BS-11</strain>
    </source>
</reference>
<evidence type="ECO:0000256" key="2">
    <source>
        <dbReference type="SAM" id="MobiDB-lite"/>
    </source>
</evidence>
<dbReference type="PANTHER" id="PTHR34477">
    <property type="entry name" value="UPF0213 PROTEIN YHBQ"/>
    <property type="match status" value="1"/>
</dbReference>
<feature type="domain" description="GIY-YIG" evidence="3">
    <location>
        <begin position="1"/>
        <end position="76"/>
    </location>
</feature>
<dbReference type="OrthoDB" id="287318at2"/>
<dbReference type="AlphaFoldDB" id="A0A5C6TXG1"/>
<sequence length="137" mass="15490">MQFWVYMLRCRDGSYYTGHTDDLQKRLWEHEQGLGAEWTRRRRPIELAWCAVGSSRDEVFAFERRIKNWSRAKKEALIAGDWALVGYLAKPPHERPSTSLGTSGRGERHNAPDGAGQKSSLVPSEVEGRGTESDGGQ</sequence>
<feature type="region of interest" description="Disordered" evidence="2">
    <location>
        <begin position="90"/>
        <end position="137"/>
    </location>
</feature>
<protein>
    <submittedName>
        <fullName evidence="4">GIY-YIG nuclease family protein</fullName>
    </submittedName>
</protein>
<organism evidence="4 5">
    <name type="scientific">Allosphingosinicella ginsenosidimutans</name>
    <dbReference type="NCBI Taxonomy" id="1176539"/>
    <lineage>
        <taxon>Bacteria</taxon>
        <taxon>Pseudomonadati</taxon>
        <taxon>Pseudomonadota</taxon>
        <taxon>Alphaproteobacteria</taxon>
        <taxon>Sphingomonadales</taxon>
        <taxon>Sphingomonadaceae</taxon>
        <taxon>Allosphingosinicella</taxon>
    </lineage>
</organism>
<dbReference type="Pfam" id="PF01541">
    <property type="entry name" value="GIY-YIG"/>
    <property type="match status" value="1"/>
</dbReference>
<proteinExistence type="inferred from homology"/>